<evidence type="ECO:0000256" key="1">
    <source>
        <dbReference type="PROSITE-ProRule" id="PRU00169"/>
    </source>
</evidence>
<name>A0A285PJR5_9HYPH</name>
<dbReference type="InterPro" id="IPR011006">
    <property type="entry name" value="CheY-like_superfamily"/>
</dbReference>
<dbReference type="PROSITE" id="PS50110">
    <property type="entry name" value="RESPONSE_REGULATORY"/>
    <property type="match status" value="1"/>
</dbReference>
<dbReference type="PANTHER" id="PTHR45228">
    <property type="entry name" value="CYCLIC DI-GMP PHOSPHODIESTERASE TM_0186-RELATED"/>
    <property type="match status" value="1"/>
</dbReference>
<reference evidence="3 4" key="1">
    <citation type="submission" date="2017-09" db="EMBL/GenBank/DDBJ databases">
        <authorList>
            <person name="Ehlers B."/>
            <person name="Leendertz F.H."/>
        </authorList>
    </citation>
    <scope>NUCLEOTIDE SEQUENCE [LARGE SCALE GENOMIC DNA]</scope>
    <source>
        <strain evidence="3 4">DSM 18289</strain>
    </source>
</reference>
<evidence type="ECO:0000313" key="4">
    <source>
        <dbReference type="Proteomes" id="UP000219439"/>
    </source>
</evidence>
<dbReference type="SMART" id="SM00448">
    <property type="entry name" value="REC"/>
    <property type="match status" value="1"/>
</dbReference>
<organism evidence="3 4">
    <name type="scientific">Cohaesibacter gelatinilyticus</name>
    <dbReference type="NCBI Taxonomy" id="372072"/>
    <lineage>
        <taxon>Bacteria</taxon>
        <taxon>Pseudomonadati</taxon>
        <taxon>Pseudomonadota</taxon>
        <taxon>Alphaproteobacteria</taxon>
        <taxon>Hyphomicrobiales</taxon>
        <taxon>Cohaesibacteraceae</taxon>
    </lineage>
</organism>
<protein>
    <submittedName>
        <fullName evidence="3">Response regulator c-di-GMP phosphodiesterase, RpfG family, contains REC and HD-GYP domains</fullName>
    </submittedName>
</protein>
<dbReference type="SUPFAM" id="SSF52172">
    <property type="entry name" value="CheY-like"/>
    <property type="match status" value="1"/>
</dbReference>
<dbReference type="AlphaFoldDB" id="A0A285PJR5"/>
<sequence>MAEKIRVLFVDDDTNLLKAAKRLLRKEIDLYIAASGEDALHSLAQNGPFDVLVSDQNMPSMKGVTLLGEAAKKWPSTVRIMLTGNDDQDTAISAVNDGKVYRFVRKPCQPADLLAAIKDGAQHHALLMREKNLLEQTLSGSVKVLTDMLSLAKPEAFKKTSKVQKWAKVLAPTLDMPNGWEINLATMLYPVGAVTLPDSIAARHYSGEPLDPQEQKLVEALPLAAKELIDNIPRLEGVARAIYYSRKSYDGSGFPNDEIKGNDLPAVSRLLKILIDLVDLVSDQDLSLQDAFEELDGCSHLYDNGILQVAKRLLQDEEGYDGPKIQVFEHLPATRLHEGDMIMKPVKDKQGRILLASGAELTSILIKRLKSMQEAGLIDDAVQISRWQQAS</sequence>
<dbReference type="RefSeq" id="WP_097154709.1">
    <property type="nucleotide sequence ID" value="NZ_OBEL01000004.1"/>
</dbReference>
<keyword evidence="4" id="KW-1185">Reference proteome</keyword>
<dbReference type="Pfam" id="PF00072">
    <property type="entry name" value="Response_reg"/>
    <property type="match status" value="1"/>
</dbReference>
<accession>A0A285PJR5</accession>
<dbReference type="OrthoDB" id="9802066at2"/>
<dbReference type="Gene3D" id="3.40.50.2300">
    <property type="match status" value="1"/>
</dbReference>
<gene>
    <name evidence="3" type="ORF">SAMN06265368_3459</name>
</gene>
<dbReference type="InterPro" id="IPR001789">
    <property type="entry name" value="Sig_transdc_resp-reg_receiver"/>
</dbReference>
<dbReference type="CDD" id="cd17569">
    <property type="entry name" value="REC_HupR-like"/>
    <property type="match status" value="1"/>
</dbReference>
<dbReference type="EMBL" id="OBEL01000004">
    <property type="protein sequence ID" value="SNZ20356.1"/>
    <property type="molecule type" value="Genomic_DNA"/>
</dbReference>
<dbReference type="Proteomes" id="UP000219439">
    <property type="component" value="Unassembled WGS sequence"/>
</dbReference>
<keyword evidence="1" id="KW-0597">Phosphoprotein</keyword>
<dbReference type="PANTHER" id="PTHR45228:SF8">
    <property type="entry name" value="TWO-COMPONENT RESPONSE REGULATOR-RELATED"/>
    <property type="match status" value="1"/>
</dbReference>
<proteinExistence type="predicted"/>
<dbReference type="InterPro" id="IPR052020">
    <property type="entry name" value="Cyclic_di-GMP/3'3'-cGAMP_PDE"/>
</dbReference>
<feature type="domain" description="Response regulatory" evidence="2">
    <location>
        <begin position="6"/>
        <end position="121"/>
    </location>
</feature>
<dbReference type="Gene3D" id="1.10.3210.10">
    <property type="entry name" value="Hypothetical protein af1432"/>
    <property type="match status" value="1"/>
</dbReference>
<dbReference type="GO" id="GO:0000160">
    <property type="term" value="P:phosphorelay signal transduction system"/>
    <property type="evidence" value="ECO:0007669"/>
    <property type="project" value="InterPro"/>
</dbReference>
<dbReference type="Pfam" id="PF13487">
    <property type="entry name" value="HD_5"/>
    <property type="match status" value="1"/>
</dbReference>
<evidence type="ECO:0000259" key="2">
    <source>
        <dbReference type="PROSITE" id="PS50110"/>
    </source>
</evidence>
<evidence type="ECO:0000313" key="3">
    <source>
        <dbReference type="EMBL" id="SNZ20356.1"/>
    </source>
</evidence>
<feature type="modified residue" description="4-aspartylphosphate" evidence="1">
    <location>
        <position position="55"/>
    </location>
</feature>